<evidence type="ECO:0000313" key="1">
    <source>
        <dbReference type="EMBL" id="KYP64324.1"/>
    </source>
</evidence>
<dbReference type="Gramene" id="C.cajan_18381.t">
    <property type="protein sequence ID" value="C.cajan_18381.t.cds1"/>
    <property type="gene ID" value="C.cajan_18381"/>
</dbReference>
<organism evidence="1 2">
    <name type="scientific">Cajanus cajan</name>
    <name type="common">Pigeon pea</name>
    <name type="synonym">Cajanus indicus</name>
    <dbReference type="NCBI Taxonomy" id="3821"/>
    <lineage>
        <taxon>Eukaryota</taxon>
        <taxon>Viridiplantae</taxon>
        <taxon>Streptophyta</taxon>
        <taxon>Embryophyta</taxon>
        <taxon>Tracheophyta</taxon>
        <taxon>Spermatophyta</taxon>
        <taxon>Magnoliopsida</taxon>
        <taxon>eudicotyledons</taxon>
        <taxon>Gunneridae</taxon>
        <taxon>Pentapetalae</taxon>
        <taxon>rosids</taxon>
        <taxon>fabids</taxon>
        <taxon>Fabales</taxon>
        <taxon>Fabaceae</taxon>
        <taxon>Papilionoideae</taxon>
        <taxon>50 kb inversion clade</taxon>
        <taxon>NPAAA clade</taxon>
        <taxon>indigoferoid/millettioid clade</taxon>
        <taxon>Phaseoleae</taxon>
        <taxon>Cajanus</taxon>
    </lineage>
</organism>
<gene>
    <name evidence="1" type="ORF">KK1_018917</name>
</gene>
<evidence type="ECO:0008006" key="3">
    <source>
        <dbReference type="Google" id="ProtNLM"/>
    </source>
</evidence>
<keyword evidence="2" id="KW-1185">Reference proteome</keyword>
<protein>
    <recommendedName>
        <fullName evidence="3">Retrovirus-related Pol polyprotein from transposon TNT 1-94</fullName>
    </recommendedName>
</protein>
<dbReference type="Proteomes" id="UP000075243">
    <property type="component" value="Chromosome 7"/>
</dbReference>
<reference evidence="1 2" key="1">
    <citation type="journal article" date="2012" name="Nat. Biotechnol.">
        <title>Draft genome sequence of pigeonpea (Cajanus cajan), an orphan legume crop of resource-poor farmers.</title>
        <authorList>
            <person name="Varshney R.K."/>
            <person name="Chen W."/>
            <person name="Li Y."/>
            <person name="Bharti A.K."/>
            <person name="Saxena R.K."/>
            <person name="Schlueter J.A."/>
            <person name="Donoghue M.T."/>
            <person name="Azam S."/>
            <person name="Fan G."/>
            <person name="Whaley A.M."/>
            <person name="Farmer A.D."/>
            <person name="Sheridan J."/>
            <person name="Iwata A."/>
            <person name="Tuteja R."/>
            <person name="Penmetsa R.V."/>
            <person name="Wu W."/>
            <person name="Upadhyaya H.D."/>
            <person name="Yang S.P."/>
            <person name="Shah T."/>
            <person name="Saxena K.B."/>
            <person name="Michael T."/>
            <person name="McCombie W.R."/>
            <person name="Yang B."/>
            <person name="Zhang G."/>
            <person name="Yang H."/>
            <person name="Wang J."/>
            <person name="Spillane C."/>
            <person name="Cook D.R."/>
            <person name="May G.D."/>
            <person name="Xu X."/>
            <person name="Jackson S.A."/>
        </authorList>
    </citation>
    <scope>NUCLEOTIDE SEQUENCE [LARGE SCALE GENOMIC DNA]</scope>
    <source>
        <strain evidence="2">cv. Asha</strain>
    </source>
</reference>
<name>A0A151TBE3_CAJCA</name>
<sequence>FILESILFVPNFAFNIIYLSQLIKSLNCSITFDANPFVIHERGIDQIIDIRHESKGLYYLETNSFVSCIASLSPKLLHDQLGHPHL</sequence>
<dbReference type="EMBL" id="CM003609">
    <property type="protein sequence ID" value="KYP64324.1"/>
    <property type="molecule type" value="Genomic_DNA"/>
</dbReference>
<feature type="non-terminal residue" evidence="1">
    <location>
        <position position="1"/>
    </location>
</feature>
<accession>A0A151TBE3</accession>
<evidence type="ECO:0000313" key="2">
    <source>
        <dbReference type="Proteomes" id="UP000075243"/>
    </source>
</evidence>
<proteinExistence type="predicted"/>
<dbReference type="AlphaFoldDB" id="A0A151TBE3"/>